<dbReference type="AlphaFoldDB" id="A0A645HPJ3"/>
<reference evidence="1" key="1">
    <citation type="submission" date="2019-08" db="EMBL/GenBank/DDBJ databases">
        <authorList>
            <person name="Kucharzyk K."/>
            <person name="Murdoch R.W."/>
            <person name="Higgins S."/>
            <person name="Loffler F."/>
        </authorList>
    </citation>
    <scope>NUCLEOTIDE SEQUENCE</scope>
</reference>
<dbReference type="EMBL" id="VSSQ01097371">
    <property type="protein sequence ID" value="MPN40760.1"/>
    <property type="molecule type" value="Genomic_DNA"/>
</dbReference>
<gene>
    <name evidence="1" type="ORF">SDC9_188299</name>
</gene>
<name>A0A645HPJ3_9ZZZZ</name>
<sequence>MADKDFGDRTNMWFWMMIKSLGLYLLTDSVFDNLGYEGRLDNTDKVKDIVNAFLCRGYNANGAGGLFTVNDTNKDMRDVEIWYQMCMFLDNLL</sequence>
<organism evidence="1">
    <name type="scientific">bioreactor metagenome</name>
    <dbReference type="NCBI Taxonomy" id="1076179"/>
    <lineage>
        <taxon>unclassified sequences</taxon>
        <taxon>metagenomes</taxon>
        <taxon>ecological metagenomes</taxon>
    </lineage>
</organism>
<proteinExistence type="predicted"/>
<protein>
    <submittedName>
        <fullName evidence="1">Uncharacterized protein</fullName>
    </submittedName>
</protein>
<accession>A0A645HPJ3</accession>
<comment type="caution">
    <text evidence="1">The sequence shown here is derived from an EMBL/GenBank/DDBJ whole genome shotgun (WGS) entry which is preliminary data.</text>
</comment>
<evidence type="ECO:0000313" key="1">
    <source>
        <dbReference type="EMBL" id="MPN40760.1"/>
    </source>
</evidence>